<feature type="region of interest" description="Disordered" evidence="1">
    <location>
        <begin position="1501"/>
        <end position="1522"/>
    </location>
</feature>
<dbReference type="InterPro" id="IPR013783">
    <property type="entry name" value="Ig-like_fold"/>
</dbReference>
<dbReference type="InterPro" id="IPR013320">
    <property type="entry name" value="ConA-like_dom_sf"/>
</dbReference>
<dbReference type="InterPro" id="IPR056573">
    <property type="entry name" value="Lectin_L-type_dom"/>
</dbReference>
<organism evidence="5 6">
    <name type="scientific">Chryseobacterium defluvii</name>
    <dbReference type="NCBI Taxonomy" id="160396"/>
    <lineage>
        <taxon>Bacteria</taxon>
        <taxon>Pseudomonadati</taxon>
        <taxon>Bacteroidota</taxon>
        <taxon>Flavobacteriia</taxon>
        <taxon>Flavobacteriales</taxon>
        <taxon>Weeksellaceae</taxon>
        <taxon>Chryseobacterium group</taxon>
        <taxon>Chryseobacterium</taxon>
    </lineage>
</organism>
<dbReference type="SUPFAM" id="SSF63825">
    <property type="entry name" value="YWTD domain"/>
    <property type="match status" value="1"/>
</dbReference>
<evidence type="ECO:0000313" key="5">
    <source>
        <dbReference type="EMBL" id="MBB4807702.1"/>
    </source>
</evidence>
<dbReference type="SUPFAM" id="SSF49899">
    <property type="entry name" value="Concanavalin A-like lectins/glucanases"/>
    <property type="match status" value="1"/>
</dbReference>
<evidence type="ECO:0000256" key="1">
    <source>
        <dbReference type="SAM" id="MobiDB-lite"/>
    </source>
</evidence>
<dbReference type="EMBL" id="JACHLE010000005">
    <property type="protein sequence ID" value="MBB4807702.1"/>
    <property type="molecule type" value="Genomic_DNA"/>
</dbReference>
<feature type="domain" description="GEVED" evidence="3">
    <location>
        <begin position="935"/>
        <end position="1029"/>
    </location>
</feature>
<dbReference type="NCBIfam" id="TIGR01451">
    <property type="entry name" value="B_ant_repeat"/>
    <property type="match status" value="1"/>
</dbReference>
<dbReference type="GO" id="GO:0005509">
    <property type="term" value="F:calcium ion binding"/>
    <property type="evidence" value="ECO:0007669"/>
    <property type="project" value="InterPro"/>
</dbReference>
<dbReference type="Gene3D" id="2.60.120.200">
    <property type="match status" value="1"/>
</dbReference>
<evidence type="ECO:0000313" key="6">
    <source>
        <dbReference type="Proteomes" id="UP000592180"/>
    </source>
</evidence>
<feature type="domain" description="DUF6923" evidence="4">
    <location>
        <begin position="1573"/>
        <end position="1788"/>
    </location>
</feature>
<feature type="domain" description="GEVED" evidence="3">
    <location>
        <begin position="733"/>
        <end position="840"/>
    </location>
</feature>
<feature type="region of interest" description="Disordered" evidence="1">
    <location>
        <begin position="1078"/>
        <end position="1104"/>
    </location>
</feature>
<dbReference type="CDD" id="cd01951">
    <property type="entry name" value="lectin_L-type"/>
    <property type="match status" value="1"/>
</dbReference>
<keyword evidence="6" id="KW-1185">Reference proteome</keyword>
<feature type="compositionally biased region" description="Polar residues" evidence="1">
    <location>
        <begin position="1078"/>
        <end position="1087"/>
    </location>
</feature>
<dbReference type="Pfam" id="PF21959">
    <property type="entry name" value="DUF6923"/>
    <property type="match status" value="1"/>
</dbReference>
<feature type="compositionally biased region" description="Low complexity" evidence="1">
    <location>
        <begin position="479"/>
        <end position="490"/>
    </location>
</feature>
<evidence type="ECO:0000259" key="2">
    <source>
        <dbReference type="Pfam" id="PF01345"/>
    </source>
</evidence>
<evidence type="ECO:0000259" key="3">
    <source>
        <dbReference type="Pfam" id="PF20009"/>
    </source>
</evidence>
<accession>A0A840KLG4</accession>
<feature type="domain" description="GEVED" evidence="3">
    <location>
        <begin position="1128"/>
        <end position="1224"/>
    </location>
</feature>
<dbReference type="InterPro" id="IPR001434">
    <property type="entry name" value="OmcB-like_DUF11"/>
</dbReference>
<dbReference type="Proteomes" id="UP000592180">
    <property type="component" value="Unassembled WGS sequence"/>
</dbReference>
<feature type="domain" description="DUF11" evidence="2">
    <location>
        <begin position="1797"/>
        <end position="1922"/>
    </location>
</feature>
<dbReference type="Pfam" id="PF18483">
    <property type="entry name" value="Lectin_L-type_dom"/>
    <property type="match status" value="1"/>
</dbReference>
<reference evidence="5 6" key="1">
    <citation type="submission" date="2020-08" db="EMBL/GenBank/DDBJ databases">
        <title>Functional genomics of gut bacteria from endangered species of beetles.</title>
        <authorList>
            <person name="Carlos-Shanley C."/>
        </authorList>
    </citation>
    <scope>NUCLEOTIDE SEQUENCE [LARGE SCALE GENOMIC DNA]</scope>
    <source>
        <strain evidence="5 6">S00151</strain>
    </source>
</reference>
<dbReference type="Pfam" id="PF20009">
    <property type="entry name" value="GEVED"/>
    <property type="match status" value="5"/>
</dbReference>
<dbReference type="Gene3D" id="2.60.40.10">
    <property type="entry name" value="Immunoglobulins"/>
    <property type="match status" value="1"/>
</dbReference>
<comment type="caution">
    <text evidence="5">The sequence shown here is derived from an EMBL/GenBank/DDBJ whole genome shotgun (WGS) entry which is preliminary data.</text>
</comment>
<sequence>MIIFGLFERTKAQTILTENFNYASGTLLTNANWISHASGTPTIATSDGNLAYPGSIGNNMGNKTSLTSSGQDVRRSFTAASLNAANPAVYSSLIVNVSAAQTTGDFFYALGNSTTVQNARIYIRSNGAGFSFGVGKTAATADYETTVRPFDTNTMLVLKYEFVTGTNNDQVKLYVNPTLSAEPVTPDIVTSPAIADVTSLSVVYLFQGTAENAPTLEVDSINIGRTWESVTSAVFDYGDAPVSYENTKDGVLAPAVHLPVAGISLGTINPDTELSPNSVGAGADNNGSNGDGGDEDAIEGSAIQIKKGVPFTLNLTVTKPTGTHYLYGWIDFNGDGKFQVGELTTSTLSITGTASARTLTWSAAQTSTITSGADKLYMRIRLSDRQLEDFTTAASGGALIDERSIGNGAISAINANDHSTIAGGEVEDYQIEVNNTFDYGDVPVSYENNKDGVFTPAMHLPVAGISLGTINPDTELSPNSVGAGADNNGSNGDGSDEDAIDGSAIQIRKGVPFTLNLTVTKPTGTHYLYGWIDFNGDGKFQVGELTTSTLSITGTASARTLTWSAAQTSTITSGADKLYMRIRLSDRQLEDFTTAASGGALMDERSIGNGATSTANANDHSTIAGGEVEDYQIEVTNTFDYGDVPVSFENNKDGNPLPALHAPLEGFTIGSLLDIEPAPASVASPNENNVSGDNTIGDADEDGLEVLLSVSRGTTYSITVPVNVPSTLTGNKYLYGWLDLNGDGRFQLGELSTSTIPFTTTGNTTRTLSWSTAQINSIPDGTTNIYLRLRLSNIELNDFTTAASGGALIDERSIGNGAVSATNAANAAVTPFGEVEDYQLSVDLYDFGDVPVSYEQPSGTFRPARQMESTTLFLGSRPDVEDNAQSVADNADNNGTNGDGTDEDGIDPVANPITVGSAYSLPVNVTNTSGAARVLHGWIDINNNGVFETGERAQANVPNNTNGSVTLTWTALNISNITTPNVYLRLRVSSGTLADNTSTAGYDERAIADGYSNGQYGVPNIGEIEDYRIAVNPGFDFGDAPVSYEENDTDISVPARHRTDSSLYLGSTFDSEMSNQPVVAGTDNNGSNGDGADEDGITTFPLPELNQNTTSYSVDVNVYKTVNGTATLHGWIDMDGDGHFSLYEYTSATVTGTSGAQTVTLTWNDPFFVSTGSTTTYMRLRLTTASLTDNASTYGVDERSIGDGLSTGLNGSVDTNGEVEDYALPIVPYLDSDGDGIPDYLDLDDDNDGIPDCIENGVSDDPQSLFNLNYHANVPSTNIAGGPAYQIQITPNGMTRRGTAWTYGQIDFTQSFTFPIKMYFGNNPGGADGMTVVFHNSPDGYNAVGSFGNGLGAAGIQNSIVLRLDTYANMDQGDPGYNYARLTSSVGGLTSAAPIPNAENGAWHEVVTYWSAPTKTLTFTYDGNQVASYTFPASGPRSIQSILGGGTKAYFGFTGSTGEAYNDQRIGFDDPCSIPISIDTDGDGIPDHLDLDSDGDGCPDAIEGDENVEQPHLNPDGSINTGAHGGIDANGVPNIVNTGGIADIGSDTGQGVGSSKNAAINACEVVECPPGMFLAQGTNTQLMNIDTSDNPLEYPTVGSASGIQYNAIGANPIDGKIYGIVSNTNQLIQIDETNGTYITLGAITGLPTSTAFNSGEIDNLGNFYVTAVGPTSTMYKIDIPTMTATTRPLTGSVPIDPSDLAYNTNTGLLYGVNGGGRLISINPNTGLVTLIGDPGVGAPFGAMFGSSTGDVFGMSNAGGFYQFNLQTGERVLISASPTSTNNDGAHCVNQPILFDADLSITKTDGIDLVVPGTTTTYTIVVENNGPFGVLNASVTDTVPAGIPASNVSYTAVASAGSFTDVTGTQTGDINDLVSLPSGGIVTYTVTVDILADFTGNLVNTAIVAPPANINDPDTDNNTATDTNTYSSLCYKPGVITGGAVLDSKVGITSLGRAGADDPDNWPMVRKGGWIVMEAKTKGFVVNRVAFSDADNNPATPDVPVGIDPTSFIEGMMVYDTVNQCLKMYTSTDGGTTFGWYCISTQTCPD</sequence>
<protein>
    <submittedName>
        <fullName evidence="5">Putative repeat protein (TIGR01451 family)</fullName>
    </submittedName>
</protein>
<dbReference type="InterPro" id="IPR054215">
    <property type="entry name" value="DUF6923"/>
</dbReference>
<dbReference type="GO" id="GO:0004553">
    <property type="term" value="F:hydrolase activity, hydrolyzing O-glycosyl compounds"/>
    <property type="evidence" value="ECO:0007669"/>
    <property type="project" value="UniProtKB-ARBA"/>
</dbReference>
<feature type="region of interest" description="Disordered" evidence="1">
    <location>
        <begin position="274"/>
        <end position="297"/>
    </location>
</feature>
<dbReference type="InterPro" id="IPR047589">
    <property type="entry name" value="DUF11_rpt"/>
</dbReference>
<feature type="domain" description="GEVED" evidence="3">
    <location>
        <begin position="527"/>
        <end position="633"/>
    </location>
</feature>
<proteinExistence type="predicted"/>
<gene>
    <name evidence="5" type="ORF">HNP38_003018</name>
</gene>
<feature type="domain" description="GEVED" evidence="3">
    <location>
        <begin position="325"/>
        <end position="431"/>
    </location>
</feature>
<feature type="region of interest" description="Disordered" evidence="1">
    <location>
        <begin position="471"/>
        <end position="499"/>
    </location>
</feature>
<dbReference type="Pfam" id="PF01345">
    <property type="entry name" value="DUF11"/>
    <property type="match status" value="1"/>
</dbReference>
<dbReference type="SUPFAM" id="SSF103647">
    <property type="entry name" value="TSP type-3 repeat"/>
    <property type="match status" value="1"/>
</dbReference>
<name>A0A840KLG4_9FLAO</name>
<feature type="region of interest" description="Disordered" evidence="1">
    <location>
        <begin position="884"/>
        <end position="906"/>
    </location>
</feature>
<evidence type="ECO:0000259" key="4">
    <source>
        <dbReference type="Pfam" id="PF21959"/>
    </source>
</evidence>
<dbReference type="InterPro" id="IPR028974">
    <property type="entry name" value="TSP_type-3_rpt"/>
</dbReference>
<dbReference type="GO" id="GO:0005975">
    <property type="term" value="P:carbohydrate metabolic process"/>
    <property type="evidence" value="ECO:0007669"/>
    <property type="project" value="UniProtKB-ARBA"/>
</dbReference>
<dbReference type="InterPro" id="IPR045474">
    <property type="entry name" value="GEVED"/>
</dbReference>
<dbReference type="RefSeq" id="WP_184190865.1">
    <property type="nucleotide sequence ID" value="NZ_JACHLE010000005.1"/>
</dbReference>